<protein>
    <recommendedName>
        <fullName evidence="10">1-deoxy-D-xylulose-5-phosphate synthase</fullName>
        <ecNumber evidence="10">2.2.1.7</ecNumber>
    </recommendedName>
    <alternativeName>
        <fullName evidence="10">1-deoxyxylulose-5-phosphate synthase</fullName>
        <shortName evidence="10">DXP synthase</shortName>
        <shortName evidence="10">DXPS</shortName>
    </alternativeName>
</protein>
<dbReference type="EC" id="2.2.1.7" evidence="10"/>
<keyword evidence="4 10" id="KW-0808">Transferase</keyword>
<comment type="cofactor">
    <cofactor evidence="10">
        <name>thiamine diphosphate</name>
        <dbReference type="ChEBI" id="CHEBI:58937"/>
    </cofactor>
    <text evidence="10">Binds 1 thiamine pyrophosphate per subunit.</text>
</comment>
<evidence type="ECO:0000256" key="8">
    <source>
        <dbReference type="ARBA" id="ARBA00023052"/>
    </source>
</evidence>
<dbReference type="GO" id="GO:0009228">
    <property type="term" value="P:thiamine biosynthetic process"/>
    <property type="evidence" value="ECO:0007669"/>
    <property type="project" value="UniProtKB-UniRule"/>
</dbReference>
<accession>W9GNP3</accession>
<evidence type="ECO:0000256" key="6">
    <source>
        <dbReference type="ARBA" id="ARBA00022842"/>
    </source>
</evidence>
<comment type="subunit">
    <text evidence="3 10">Homodimer.</text>
</comment>
<evidence type="ECO:0000256" key="4">
    <source>
        <dbReference type="ARBA" id="ARBA00022679"/>
    </source>
</evidence>
<dbReference type="GO" id="GO:0000287">
    <property type="term" value="F:magnesium ion binding"/>
    <property type="evidence" value="ECO:0007669"/>
    <property type="project" value="UniProtKB-UniRule"/>
</dbReference>
<keyword evidence="8 10" id="KW-0786">Thiamine pyrophosphate</keyword>
<dbReference type="Proteomes" id="UP000019494">
    <property type="component" value="Unassembled WGS sequence"/>
</dbReference>
<evidence type="ECO:0000256" key="2">
    <source>
        <dbReference type="ARBA" id="ARBA00011081"/>
    </source>
</evidence>
<dbReference type="GO" id="GO:0030976">
    <property type="term" value="F:thiamine pyrophosphate binding"/>
    <property type="evidence" value="ECO:0007669"/>
    <property type="project" value="UniProtKB-UniRule"/>
</dbReference>
<sequence>MSILATIHRPEDLGELDSESLVQLAQEIRQVLVDSVCATGGHLGPNLGVVELTIALHRVFHSPSTPIVFDTGHQAYVHKLLTGRLPQFPSLRRSGGLSGYPKRHESPHDLVENSHASTALAYADGLSRALASRGAAQPVVAVIGDGAMTGGLAWEGLNNIGASGRRIVVVLNDNERSYAPTVGALPEHLRRLVDRAGYPAVVARLGSGASDGSQPVAPGRDATRGVSLFQAMGLDYLGPVDGHDLDALETALRQARGCDHPVLVHVRTEKGHGYLPAVNDEADHLHSIGVVDARTGAPSSVPSRTWTDVFGDALLAVAERRPDVVAVSAAMVGPTGLRTLAQRHPERCIDVGIAEQQALVSASGMAMGGLHPVVAIYSTFMHRAFDQTLLDAGLHRLPVTLVLDRAGITGPDGPSHHGLWDLSLFAGVPGMRVAAPRDAATLVEELDEAVEQPGLTALRFPKAAAAGALPALDRVAGMDVLRRPPNPDVLLVTVGALAGAAVEAADRLLAEGIRCTVVDPRWALPVNPALPDLAAEHDLVVTVEDGLRSSGVGAHVARAVADTGVDTPVEVLGLPTEYIAHGDRGGILREHGLDPSGIARAVAARLSVPAGLSGIRDRAEPDARVRRPA</sequence>
<keyword evidence="13" id="KW-1185">Reference proteome</keyword>
<comment type="function">
    <text evidence="10">Catalyzes the acyloin condensation reaction between C atoms 2 and 3 of pyruvate and glyceraldehyde 3-phosphate to yield 1-deoxy-D-xylulose-5-phosphate (DXP).</text>
</comment>
<dbReference type="CDD" id="cd02007">
    <property type="entry name" value="TPP_DXS"/>
    <property type="match status" value="1"/>
</dbReference>
<keyword evidence="6 10" id="KW-0460">Magnesium</keyword>
<evidence type="ECO:0000256" key="5">
    <source>
        <dbReference type="ARBA" id="ARBA00022723"/>
    </source>
</evidence>
<dbReference type="GO" id="GO:0008661">
    <property type="term" value="F:1-deoxy-D-xylulose-5-phosphate synthase activity"/>
    <property type="evidence" value="ECO:0007669"/>
    <property type="project" value="UniProtKB-UniRule"/>
</dbReference>
<feature type="binding site" evidence="10">
    <location>
        <position position="355"/>
    </location>
    <ligand>
        <name>thiamine diphosphate</name>
        <dbReference type="ChEBI" id="CHEBI:58937"/>
    </ligand>
</feature>
<dbReference type="InterPro" id="IPR005475">
    <property type="entry name" value="Transketolase-like_Pyr-bd"/>
</dbReference>
<dbReference type="SMART" id="SM00861">
    <property type="entry name" value="Transket_pyr"/>
    <property type="match status" value="1"/>
</dbReference>
<feature type="binding site" evidence="10">
    <location>
        <position position="174"/>
    </location>
    <ligand>
        <name>Mg(2+)</name>
        <dbReference type="ChEBI" id="CHEBI:18420"/>
    </ligand>
</feature>
<dbReference type="RefSeq" id="WP_034712105.1">
    <property type="nucleotide sequence ID" value="NZ_AWQS01000002.1"/>
</dbReference>
<comment type="similarity">
    <text evidence="2 10">Belongs to the transketolase family. DXPS subfamily.</text>
</comment>
<dbReference type="Pfam" id="PF13292">
    <property type="entry name" value="DXP_synthase_N"/>
    <property type="match status" value="1"/>
</dbReference>
<gene>
    <name evidence="10" type="primary">dxs</name>
    <name evidence="12" type="ORF">N864_17660</name>
</gene>
<dbReference type="Gene3D" id="3.40.50.970">
    <property type="match status" value="2"/>
</dbReference>
<evidence type="ECO:0000256" key="3">
    <source>
        <dbReference type="ARBA" id="ARBA00011738"/>
    </source>
</evidence>
<reference evidence="13" key="1">
    <citation type="submission" date="2013-08" db="EMBL/GenBank/DDBJ databases">
        <title>Intrasporangium oryzae NRRL B-24470.</title>
        <authorList>
            <person name="Liu H."/>
            <person name="Wang G."/>
        </authorList>
    </citation>
    <scope>NUCLEOTIDE SEQUENCE [LARGE SCALE GENOMIC DNA]</scope>
    <source>
        <strain evidence="13">Q5-1</strain>
    </source>
</reference>
<evidence type="ECO:0000256" key="1">
    <source>
        <dbReference type="ARBA" id="ARBA00004980"/>
    </source>
</evidence>
<dbReference type="OrthoDB" id="9803371at2"/>
<keyword evidence="7 10" id="KW-0784">Thiamine biosynthesis</keyword>
<evidence type="ECO:0000259" key="11">
    <source>
        <dbReference type="SMART" id="SM00861"/>
    </source>
</evidence>
<dbReference type="GO" id="GO:0005829">
    <property type="term" value="C:cytosol"/>
    <property type="evidence" value="ECO:0007669"/>
    <property type="project" value="TreeGrafter"/>
</dbReference>
<comment type="catalytic activity">
    <reaction evidence="10">
        <text>D-glyceraldehyde 3-phosphate + pyruvate + H(+) = 1-deoxy-D-xylulose 5-phosphate + CO2</text>
        <dbReference type="Rhea" id="RHEA:12605"/>
        <dbReference type="ChEBI" id="CHEBI:15361"/>
        <dbReference type="ChEBI" id="CHEBI:15378"/>
        <dbReference type="ChEBI" id="CHEBI:16526"/>
        <dbReference type="ChEBI" id="CHEBI:57792"/>
        <dbReference type="ChEBI" id="CHEBI:59776"/>
        <dbReference type="EC" id="2.2.1.7"/>
    </reaction>
</comment>
<dbReference type="EMBL" id="AWQS01000002">
    <property type="protein sequence ID" value="EWT07896.1"/>
    <property type="molecule type" value="Genomic_DNA"/>
</dbReference>
<dbReference type="PATRIC" id="fig|584657.3.peg.59"/>
<feature type="binding site" evidence="10">
    <location>
        <position position="145"/>
    </location>
    <ligand>
        <name>Mg(2+)</name>
        <dbReference type="ChEBI" id="CHEBI:18420"/>
    </ligand>
</feature>
<keyword evidence="9 10" id="KW-0414">Isoprene biosynthesis</keyword>
<feature type="binding site" evidence="10">
    <location>
        <begin position="114"/>
        <end position="116"/>
    </location>
    <ligand>
        <name>thiamine diphosphate</name>
        <dbReference type="ChEBI" id="CHEBI:58937"/>
    </ligand>
</feature>
<feature type="binding site" evidence="10">
    <location>
        <begin position="146"/>
        <end position="147"/>
    </location>
    <ligand>
        <name>thiamine diphosphate</name>
        <dbReference type="ChEBI" id="CHEBI:58937"/>
    </ligand>
</feature>
<feature type="binding site" evidence="10">
    <location>
        <position position="174"/>
    </location>
    <ligand>
        <name>thiamine diphosphate</name>
        <dbReference type="ChEBI" id="CHEBI:58937"/>
    </ligand>
</feature>
<name>W9GNP3_9MICO</name>
<dbReference type="Pfam" id="PF02779">
    <property type="entry name" value="Transket_pyr"/>
    <property type="match status" value="1"/>
</dbReference>
<dbReference type="HAMAP" id="MF_00315">
    <property type="entry name" value="DXP_synth"/>
    <property type="match status" value="1"/>
</dbReference>
<dbReference type="CDD" id="cd07033">
    <property type="entry name" value="TPP_PYR_DXS_TK_like"/>
    <property type="match status" value="1"/>
</dbReference>
<dbReference type="InterPro" id="IPR049557">
    <property type="entry name" value="Transketolase_CS"/>
</dbReference>
<dbReference type="InterPro" id="IPR009014">
    <property type="entry name" value="Transketo_C/PFOR_II"/>
</dbReference>
<evidence type="ECO:0000256" key="9">
    <source>
        <dbReference type="ARBA" id="ARBA00023229"/>
    </source>
</evidence>
<dbReference type="Gene3D" id="3.40.50.920">
    <property type="match status" value="1"/>
</dbReference>
<dbReference type="NCBIfam" id="NF003933">
    <property type="entry name" value="PRK05444.2-2"/>
    <property type="match status" value="1"/>
</dbReference>
<evidence type="ECO:0000256" key="10">
    <source>
        <dbReference type="HAMAP-Rule" id="MF_00315"/>
    </source>
</evidence>
<dbReference type="GO" id="GO:0016114">
    <property type="term" value="P:terpenoid biosynthetic process"/>
    <property type="evidence" value="ECO:0007669"/>
    <property type="project" value="UniProtKB-UniRule"/>
</dbReference>
<dbReference type="InterPro" id="IPR020826">
    <property type="entry name" value="Transketolase_BS"/>
</dbReference>
<evidence type="ECO:0000313" key="13">
    <source>
        <dbReference type="Proteomes" id="UP000019494"/>
    </source>
</evidence>
<comment type="pathway">
    <text evidence="1 10">Metabolic intermediate biosynthesis; 1-deoxy-D-xylulose 5-phosphate biosynthesis; 1-deoxy-D-xylulose 5-phosphate from D-glyceraldehyde 3-phosphate and pyruvate: step 1/1.</text>
</comment>
<evidence type="ECO:0000313" key="12">
    <source>
        <dbReference type="EMBL" id="EWT07896.1"/>
    </source>
</evidence>
<dbReference type="UniPathway" id="UPA00064">
    <property type="reaction ID" value="UER00091"/>
</dbReference>
<feature type="binding site" evidence="10">
    <location>
        <position position="73"/>
    </location>
    <ligand>
        <name>thiamine diphosphate</name>
        <dbReference type="ChEBI" id="CHEBI:58937"/>
    </ligand>
</feature>
<dbReference type="InterPro" id="IPR033248">
    <property type="entry name" value="Transketolase_C"/>
</dbReference>
<feature type="binding site" evidence="10">
    <location>
        <position position="274"/>
    </location>
    <ligand>
        <name>thiamine diphosphate</name>
        <dbReference type="ChEBI" id="CHEBI:58937"/>
    </ligand>
</feature>
<dbReference type="PROSITE" id="PS00801">
    <property type="entry name" value="TRANSKETOLASE_1"/>
    <property type="match status" value="1"/>
</dbReference>
<dbReference type="PANTHER" id="PTHR43322:SF5">
    <property type="entry name" value="1-DEOXY-D-XYLULOSE-5-PHOSPHATE SYNTHASE, CHLOROPLASTIC"/>
    <property type="match status" value="1"/>
</dbReference>
<keyword evidence="5 10" id="KW-0479">Metal-binding</keyword>
<dbReference type="InterPro" id="IPR005477">
    <property type="entry name" value="Dxylulose-5-P_synthase"/>
</dbReference>
<dbReference type="AlphaFoldDB" id="W9GNP3"/>
<feature type="domain" description="Transketolase-like pyrimidine-binding" evidence="11">
    <location>
        <begin position="304"/>
        <end position="468"/>
    </location>
</feature>
<dbReference type="PANTHER" id="PTHR43322">
    <property type="entry name" value="1-D-DEOXYXYLULOSE 5-PHOSPHATE SYNTHASE-RELATED"/>
    <property type="match status" value="1"/>
</dbReference>
<comment type="caution">
    <text evidence="12">The sequence shown here is derived from an EMBL/GenBank/DDBJ whole genome shotgun (WGS) entry which is preliminary data.</text>
</comment>
<dbReference type="Pfam" id="PF02780">
    <property type="entry name" value="Transketolase_C"/>
    <property type="match status" value="1"/>
</dbReference>
<organism evidence="12 13">
    <name type="scientific">Intrasporangium chromatireducens Q5-1</name>
    <dbReference type="NCBI Taxonomy" id="584657"/>
    <lineage>
        <taxon>Bacteria</taxon>
        <taxon>Bacillati</taxon>
        <taxon>Actinomycetota</taxon>
        <taxon>Actinomycetes</taxon>
        <taxon>Micrococcales</taxon>
        <taxon>Intrasporangiaceae</taxon>
        <taxon>Intrasporangium</taxon>
    </lineage>
</organism>
<dbReference type="SUPFAM" id="SSF52518">
    <property type="entry name" value="Thiamin diphosphate-binding fold (THDP-binding)"/>
    <property type="match status" value="2"/>
</dbReference>
<dbReference type="GO" id="GO:0019288">
    <property type="term" value="P:isopentenyl diphosphate biosynthetic process, methylerythritol 4-phosphate pathway"/>
    <property type="evidence" value="ECO:0007669"/>
    <property type="project" value="TreeGrafter"/>
</dbReference>
<comment type="cofactor">
    <cofactor evidence="10">
        <name>Mg(2+)</name>
        <dbReference type="ChEBI" id="CHEBI:18420"/>
    </cofactor>
    <text evidence="10">Binds 1 Mg(2+) ion per subunit.</text>
</comment>
<evidence type="ECO:0000256" key="7">
    <source>
        <dbReference type="ARBA" id="ARBA00022977"/>
    </source>
</evidence>
<dbReference type="PROSITE" id="PS00802">
    <property type="entry name" value="TRANSKETOLASE_2"/>
    <property type="match status" value="1"/>
</dbReference>
<dbReference type="SUPFAM" id="SSF52922">
    <property type="entry name" value="TK C-terminal domain-like"/>
    <property type="match status" value="1"/>
</dbReference>
<dbReference type="InterPro" id="IPR029061">
    <property type="entry name" value="THDP-binding"/>
</dbReference>
<proteinExistence type="inferred from homology"/>
<dbReference type="NCBIfam" id="TIGR00204">
    <property type="entry name" value="dxs"/>
    <property type="match status" value="1"/>
</dbReference>